<organism evidence="4 5">
    <name type="scientific">Paenimyroides tangerinum</name>
    <dbReference type="NCBI Taxonomy" id="2488728"/>
    <lineage>
        <taxon>Bacteria</taxon>
        <taxon>Pseudomonadati</taxon>
        <taxon>Bacteroidota</taxon>
        <taxon>Flavobacteriia</taxon>
        <taxon>Flavobacteriales</taxon>
        <taxon>Flavobacteriaceae</taxon>
        <taxon>Paenimyroides</taxon>
    </lineage>
</organism>
<feature type="domain" description="FAD/NAD(P)-binding" evidence="3">
    <location>
        <begin position="42"/>
        <end position="321"/>
    </location>
</feature>
<protein>
    <submittedName>
        <fullName evidence="4">NAD(P)/FAD-dependent oxidoreductase</fullName>
    </submittedName>
</protein>
<evidence type="ECO:0000256" key="2">
    <source>
        <dbReference type="ARBA" id="ARBA00023002"/>
    </source>
</evidence>
<dbReference type="InterPro" id="IPR036188">
    <property type="entry name" value="FAD/NAD-bd_sf"/>
</dbReference>
<evidence type="ECO:0000313" key="5">
    <source>
        <dbReference type="Proteomes" id="UP000275719"/>
    </source>
</evidence>
<dbReference type="GO" id="GO:0016491">
    <property type="term" value="F:oxidoreductase activity"/>
    <property type="evidence" value="ECO:0007669"/>
    <property type="project" value="UniProtKB-KW"/>
</dbReference>
<dbReference type="SUPFAM" id="SSF51905">
    <property type="entry name" value="FAD/NAD(P)-binding domain"/>
    <property type="match status" value="1"/>
</dbReference>
<evidence type="ECO:0000256" key="1">
    <source>
        <dbReference type="ARBA" id="ARBA00022630"/>
    </source>
</evidence>
<keyword evidence="1" id="KW-0285">Flavoprotein</keyword>
<sequence length="337" mass="36881">MSNKISRRTIIKQGGLVLTALAIPFPLTAFTKFNIMTDKNQFDVIIIGGSYAGLSAAMALGRSVKNVLIIDSGKPCNRYTPHSHNFITHDGAVPSEIATKAKEQVLNYNTVKFFNGLAVAGKKTNNGFEIQTKSGDKFSGKKLVFATGVKDIFPNIKGFEDCWGKSVIHCPYCHGYEFKGEKTAIIANGDRAFHVASLVNNLTNEITIITTGKAEFKEEQYAKLKNHKINIIEKEVKEIKHQNGTISTLIFEDGSEENFNVAYAAIPFEQHCKIPLDLGCETTEMGHLKVDIFQKTTIPGIYACGDNSSPMRSVANAVSTGNLTGAMVNNELTMEGF</sequence>
<dbReference type="AlphaFoldDB" id="A0A3P3VXY3"/>
<dbReference type="PANTHER" id="PTHR48105">
    <property type="entry name" value="THIOREDOXIN REDUCTASE 1-RELATED-RELATED"/>
    <property type="match status" value="1"/>
</dbReference>
<keyword evidence="5" id="KW-1185">Reference proteome</keyword>
<dbReference type="EMBL" id="RQVQ01000069">
    <property type="protein sequence ID" value="RRJ86888.1"/>
    <property type="molecule type" value="Genomic_DNA"/>
</dbReference>
<keyword evidence="2" id="KW-0560">Oxidoreductase</keyword>
<proteinExistence type="predicted"/>
<dbReference type="InterPro" id="IPR050097">
    <property type="entry name" value="Ferredoxin-NADP_redctase_2"/>
</dbReference>
<dbReference type="PRINTS" id="PR00368">
    <property type="entry name" value="FADPNR"/>
</dbReference>
<dbReference type="InterPro" id="IPR006311">
    <property type="entry name" value="TAT_signal"/>
</dbReference>
<dbReference type="OrthoDB" id="9806179at2"/>
<dbReference type="PROSITE" id="PS51318">
    <property type="entry name" value="TAT"/>
    <property type="match status" value="1"/>
</dbReference>
<dbReference type="PRINTS" id="PR00469">
    <property type="entry name" value="PNDRDTASEII"/>
</dbReference>
<evidence type="ECO:0000313" key="4">
    <source>
        <dbReference type="EMBL" id="RRJ86888.1"/>
    </source>
</evidence>
<evidence type="ECO:0000259" key="3">
    <source>
        <dbReference type="Pfam" id="PF07992"/>
    </source>
</evidence>
<dbReference type="Proteomes" id="UP000275719">
    <property type="component" value="Unassembled WGS sequence"/>
</dbReference>
<comment type="caution">
    <text evidence="4">The sequence shown here is derived from an EMBL/GenBank/DDBJ whole genome shotgun (WGS) entry which is preliminary data.</text>
</comment>
<dbReference type="InterPro" id="IPR023753">
    <property type="entry name" value="FAD/NAD-binding_dom"/>
</dbReference>
<gene>
    <name evidence="4" type="ORF">EG240_15755</name>
</gene>
<dbReference type="Gene3D" id="3.50.50.60">
    <property type="entry name" value="FAD/NAD(P)-binding domain"/>
    <property type="match status" value="2"/>
</dbReference>
<reference evidence="4 5" key="1">
    <citation type="submission" date="2018-11" db="EMBL/GenBank/DDBJ databases">
        <title>Flavobacterium sp. nov., YIM 102701-2 draft genome.</title>
        <authorList>
            <person name="Li G."/>
            <person name="Jiang Y."/>
        </authorList>
    </citation>
    <scope>NUCLEOTIDE SEQUENCE [LARGE SCALE GENOMIC DNA]</scope>
    <source>
        <strain evidence="4 5">YIM 102701-2</strain>
    </source>
</reference>
<accession>A0A3P3VXY3</accession>
<name>A0A3P3VXY3_9FLAO</name>
<dbReference type="Pfam" id="PF07992">
    <property type="entry name" value="Pyr_redox_2"/>
    <property type="match status" value="1"/>
</dbReference>